<dbReference type="Proteomes" id="UP000792457">
    <property type="component" value="Unassembled WGS sequence"/>
</dbReference>
<keyword evidence="13" id="KW-0378">Hydrolase</keyword>
<evidence type="ECO:0000313" key="19">
    <source>
        <dbReference type="Proteomes" id="UP000792457"/>
    </source>
</evidence>
<proteinExistence type="inferred from homology"/>
<dbReference type="GO" id="GO:0005829">
    <property type="term" value="C:cytosol"/>
    <property type="evidence" value="ECO:0007669"/>
    <property type="project" value="TreeGrafter"/>
</dbReference>
<keyword evidence="9" id="KW-0479">Metal-binding</keyword>
<accession>A0A8K0NZ70</accession>
<feature type="domain" description="USP" evidence="16">
    <location>
        <begin position="1"/>
        <end position="130"/>
    </location>
</feature>
<name>A0A8K0NZ70_LADFU</name>
<dbReference type="GO" id="GO:0004843">
    <property type="term" value="F:cysteine-type deubiquitinase activity"/>
    <property type="evidence" value="ECO:0007669"/>
    <property type="project" value="UniProtKB-EC"/>
</dbReference>
<keyword evidence="12" id="KW-0833">Ubl conjugation pathway</keyword>
<dbReference type="EMBL" id="KZ308449">
    <property type="protein sequence ID" value="KAG8229850.1"/>
    <property type="molecule type" value="Genomic_DNA"/>
</dbReference>
<reference evidence="18" key="1">
    <citation type="submission" date="2013-04" db="EMBL/GenBank/DDBJ databases">
        <authorList>
            <person name="Qu J."/>
            <person name="Murali S.C."/>
            <person name="Bandaranaike D."/>
            <person name="Bellair M."/>
            <person name="Blankenburg K."/>
            <person name="Chao H."/>
            <person name="Dinh H."/>
            <person name="Doddapaneni H."/>
            <person name="Downs B."/>
            <person name="Dugan-Rocha S."/>
            <person name="Elkadiri S."/>
            <person name="Gnanaolivu R.D."/>
            <person name="Hernandez B."/>
            <person name="Javaid M."/>
            <person name="Jayaseelan J.C."/>
            <person name="Lee S."/>
            <person name="Li M."/>
            <person name="Ming W."/>
            <person name="Munidasa M."/>
            <person name="Muniz J."/>
            <person name="Nguyen L."/>
            <person name="Ongeri F."/>
            <person name="Osuji N."/>
            <person name="Pu L.-L."/>
            <person name="Puazo M."/>
            <person name="Qu C."/>
            <person name="Quiroz J."/>
            <person name="Raj R."/>
            <person name="Weissenberger G."/>
            <person name="Xin Y."/>
            <person name="Zou X."/>
            <person name="Han Y."/>
            <person name="Richards S."/>
            <person name="Worley K."/>
            <person name="Muzny D."/>
            <person name="Gibbs R."/>
        </authorList>
    </citation>
    <scope>NUCLEOTIDE SEQUENCE</scope>
    <source>
        <strain evidence="18">Sampled in the wild</strain>
    </source>
</reference>
<evidence type="ECO:0000256" key="9">
    <source>
        <dbReference type="ARBA" id="ARBA00022723"/>
    </source>
</evidence>
<keyword evidence="15" id="KW-0206">Cytoskeleton</keyword>
<feature type="domain" description="DUSP" evidence="17">
    <location>
        <begin position="239"/>
        <end position="308"/>
    </location>
</feature>
<dbReference type="Gene3D" id="3.90.70.10">
    <property type="entry name" value="Cysteine proteinases"/>
    <property type="match status" value="1"/>
</dbReference>
<dbReference type="InterPro" id="IPR006615">
    <property type="entry name" value="Pept_C19_DUSP"/>
</dbReference>
<dbReference type="Gene3D" id="3.30.2230.10">
    <property type="entry name" value="DUSP-like"/>
    <property type="match status" value="2"/>
</dbReference>
<dbReference type="InterPro" id="IPR038765">
    <property type="entry name" value="Papain-like_cys_pep_sf"/>
</dbReference>
<dbReference type="PROSITE" id="PS00973">
    <property type="entry name" value="USP_2"/>
    <property type="match status" value="1"/>
</dbReference>
<sequence>MGISCEKCNKLRNGVKYSKVLELPEILCIHLKRFRHELMFSSKISSYVSFPLEGLDMRPYLHKDCTSEVTTYNLSSVICHHGTAGGGHYTCYSLNCKSDQWFEFDDQYVTEVSPEVVQNCEAYVLFYKKSSEEVNRLRLRTVELMELSKNEPGLMEFYISKQWINRFNTFAEPGPIDNSDFLCAHGGVHPLKAPYVRDLCTPFSQSVWEYLYETFGGGPACNRLYECSICRSEQEELQCRIETELEEYLQLKKDFQAEESPTLIYAIAMSWFRQWQSFVKGKEPEPPGAIDNSSIITTKNGQQVLKIG</sequence>
<comment type="catalytic activity">
    <reaction evidence="1">
        <text>Thiol-dependent hydrolysis of ester, thioester, amide, peptide and isopeptide bonds formed by the C-terminal Gly of ubiquitin (a 76-residue protein attached to proteins as an intracellular targeting signal).</text>
        <dbReference type="EC" id="3.4.19.12"/>
    </reaction>
</comment>
<dbReference type="SMART" id="SM00695">
    <property type="entry name" value="DUSP"/>
    <property type="match status" value="2"/>
</dbReference>
<dbReference type="Pfam" id="PF06337">
    <property type="entry name" value="DUSP"/>
    <property type="match status" value="2"/>
</dbReference>
<dbReference type="OrthoDB" id="73004at2759"/>
<evidence type="ECO:0000256" key="3">
    <source>
        <dbReference type="ARBA" id="ARBA00004556"/>
    </source>
</evidence>
<feature type="domain" description="DUSP" evidence="17">
    <location>
        <begin position="132"/>
        <end position="227"/>
    </location>
</feature>
<dbReference type="InterPro" id="IPR001394">
    <property type="entry name" value="Peptidase_C19_UCH"/>
</dbReference>
<evidence type="ECO:0000256" key="5">
    <source>
        <dbReference type="ARBA" id="ARBA00012759"/>
    </source>
</evidence>
<keyword evidence="10" id="KW-0677">Repeat</keyword>
<dbReference type="InterPro" id="IPR028889">
    <property type="entry name" value="USP"/>
</dbReference>
<evidence type="ECO:0000256" key="4">
    <source>
        <dbReference type="ARBA" id="ARBA00008269"/>
    </source>
</evidence>
<dbReference type="GO" id="GO:0005634">
    <property type="term" value="C:nucleus"/>
    <property type="evidence" value="ECO:0007669"/>
    <property type="project" value="TreeGrafter"/>
</dbReference>
<dbReference type="Pfam" id="PF00443">
    <property type="entry name" value="UCH"/>
    <property type="match status" value="1"/>
</dbReference>
<keyword evidence="19" id="KW-1185">Reference proteome</keyword>
<comment type="subcellular location">
    <subcellularLocation>
        <location evidence="2">Cytoplasm</location>
        <location evidence="2">Cytoskeleton</location>
    </subcellularLocation>
    <subcellularLocation>
        <location evidence="3">Cytoplasm</location>
        <location evidence="3">Perinuclear region</location>
    </subcellularLocation>
</comment>
<evidence type="ECO:0000256" key="13">
    <source>
        <dbReference type="ARBA" id="ARBA00022801"/>
    </source>
</evidence>
<dbReference type="InterPro" id="IPR050164">
    <property type="entry name" value="Peptidase_C19"/>
</dbReference>
<keyword evidence="8" id="KW-0645">Protease</keyword>
<dbReference type="AlphaFoldDB" id="A0A8K0NZ70"/>
<keyword evidence="6" id="KW-0963">Cytoplasm</keyword>
<evidence type="ECO:0000256" key="10">
    <source>
        <dbReference type="ARBA" id="ARBA00022737"/>
    </source>
</evidence>
<evidence type="ECO:0000256" key="8">
    <source>
        <dbReference type="ARBA" id="ARBA00022670"/>
    </source>
</evidence>
<gene>
    <name evidence="18" type="ORF">J437_LFUL009125</name>
</gene>
<evidence type="ECO:0000259" key="16">
    <source>
        <dbReference type="PROSITE" id="PS50235"/>
    </source>
</evidence>
<protein>
    <recommendedName>
        <fullName evidence="5">ubiquitinyl hydrolase 1</fullName>
        <ecNumber evidence="5">3.4.19.12</ecNumber>
    </recommendedName>
</protein>
<dbReference type="GO" id="GO:0005856">
    <property type="term" value="C:cytoskeleton"/>
    <property type="evidence" value="ECO:0007669"/>
    <property type="project" value="UniProtKB-SubCell"/>
</dbReference>
<keyword evidence="7" id="KW-0254">Endocytosis</keyword>
<evidence type="ECO:0000256" key="11">
    <source>
        <dbReference type="ARBA" id="ARBA00022771"/>
    </source>
</evidence>
<comment type="caution">
    <text evidence="18">The sequence shown here is derived from an EMBL/GenBank/DDBJ whole genome shotgun (WGS) entry which is preliminary data.</text>
</comment>
<keyword evidence="11" id="KW-0863">Zinc-finger</keyword>
<evidence type="ECO:0000256" key="7">
    <source>
        <dbReference type="ARBA" id="ARBA00022583"/>
    </source>
</evidence>
<dbReference type="FunFam" id="3.30.2230.10:FF:000001">
    <property type="entry name" value="Ubiquitinyl hydrolase 1"/>
    <property type="match status" value="1"/>
</dbReference>
<dbReference type="GO" id="GO:0048471">
    <property type="term" value="C:perinuclear region of cytoplasm"/>
    <property type="evidence" value="ECO:0007669"/>
    <property type="project" value="UniProtKB-SubCell"/>
</dbReference>
<dbReference type="PROSITE" id="PS51283">
    <property type="entry name" value="DUSP"/>
    <property type="match status" value="2"/>
</dbReference>
<dbReference type="SUPFAM" id="SSF54001">
    <property type="entry name" value="Cysteine proteinases"/>
    <property type="match status" value="1"/>
</dbReference>
<evidence type="ECO:0000256" key="14">
    <source>
        <dbReference type="ARBA" id="ARBA00022833"/>
    </source>
</evidence>
<evidence type="ECO:0000256" key="6">
    <source>
        <dbReference type="ARBA" id="ARBA00022490"/>
    </source>
</evidence>
<dbReference type="GO" id="GO:0008270">
    <property type="term" value="F:zinc ion binding"/>
    <property type="evidence" value="ECO:0007669"/>
    <property type="project" value="UniProtKB-KW"/>
</dbReference>
<evidence type="ECO:0000256" key="2">
    <source>
        <dbReference type="ARBA" id="ARBA00004245"/>
    </source>
</evidence>
<dbReference type="GO" id="GO:0006897">
    <property type="term" value="P:endocytosis"/>
    <property type="evidence" value="ECO:0007669"/>
    <property type="project" value="UniProtKB-KW"/>
</dbReference>
<evidence type="ECO:0000256" key="15">
    <source>
        <dbReference type="ARBA" id="ARBA00023212"/>
    </source>
</evidence>
<comment type="similarity">
    <text evidence="4">Belongs to the peptidase C19 family. USP20/USP33 subfamily.</text>
</comment>
<dbReference type="PROSITE" id="PS50235">
    <property type="entry name" value="USP_3"/>
    <property type="match status" value="1"/>
</dbReference>
<evidence type="ECO:0000256" key="12">
    <source>
        <dbReference type="ARBA" id="ARBA00022786"/>
    </source>
</evidence>
<dbReference type="PANTHER" id="PTHR24006">
    <property type="entry name" value="UBIQUITIN CARBOXYL-TERMINAL HYDROLASE"/>
    <property type="match status" value="1"/>
</dbReference>
<dbReference type="InterPro" id="IPR018200">
    <property type="entry name" value="USP_CS"/>
</dbReference>
<dbReference type="InterPro" id="IPR035927">
    <property type="entry name" value="DUSP-like_sf"/>
</dbReference>
<dbReference type="PANTHER" id="PTHR24006:SF823">
    <property type="entry name" value="UBIQUITIN CARBOXYL-TERMINAL HYDROLASE"/>
    <property type="match status" value="1"/>
</dbReference>
<dbReference type="GO" id="GO:0016579">
    <property type="term" value="P:protein deubiquitination"/>
    <property type="evidence" value="ECO:0007669"/>
    <property type="project" value="InterPro"/>
</dbReference>
<organism evidence="18 19">
    <name type="scientific">Ladona fulva</name>
    <name type="common">Scarce chaser dragonfly</name>
    <name type="synonym">Libellula fulva</name>
    <dbReference type="NCBI Taxonomy" id="123851"/>
    <lineage>
        <taxon>Eukaryota</taxon>
        <taxon>Metazoa</taxon>
        <taxon>Ecdysozoa</taxon>
        <taxon>Arthropoda</taxon>
        <taxon>Hexapoda</taxon>
        <taxon>Insecta</taxon>
        <taxon>Pterygota</taxon>
        <taxon>Palaeoptera</taxon>
        <taxon>Odonata</taxon>
        <taxon>Epiprocta</taxon>
        <taxon>Anisoptera</taxon>
        <taxon>Libelluloidea</taxon>
        <taxon>Libellulidae</taxon>
        <taxon>Ladona</taxon>
    </lineage>
</organism>
<dbReference type="EC" id="3.4.19.12" evidence="5"/>
<reference evidence="18" key="2">
    <citation type="submission" date="2017-10" db="EMBL/GenBank/DDBJ databases">
        <title>Ladona fulva Genome sequencing and assembly.</title>
        <authorList>
            <person name="Murali S."/>
            <person name="Richards S."/>
            <person name="Bandaranaike D."/>
            <person name="Bellair M."/>
            <person name="Blankenburg K."/>
            <person name="Chao H."/>
            <person name="Dinh H."/>
            <person name="Doddapaneni H."/>
            <person name="Dugan-Rocha S."/>
            <person name="Elkadiri S."/>
            <person name="Gnanaolivu R."/>
            <person name="Hernandez B."/>
            <person name="Skinner E."/>
            <person name="Javaid M."/>
            <person name="Lee S."/>
            <person name="Li M."/>
            <person name="Ming W."/>
            <person name="Munidasa M."/>
            <person name="Muniz J."/>
            <person name="Nguyen L."/>
            <person name="Hughes D."/>
            <person name="Osuji N."/>
            <person name="Pu L.-L."/>
            <person name="Puazo M."/>
            <person name="Qu C."/>
            <person name="Quiroz J."/>
            <person name="Raj R."/>
            <person name="Weissenberger G."/>
            <person name="Xin Y."/>
            <person name="Zou X."/>
            <person name="Han Y."/>
            <person name="Worley K."/>
            <person name="Muzny D."/>
            <person name="Gibbs R."/>
        </authorList>
    </citation>
    <scope>NUCLEOTIDE SEQUENCE</scope>
    <source>
        <strain evidence="18">Sampled in the wild</strain>
    </source>
</reference>
<evidence type="ECO:0000313" key="18">
    <source>
        <dbReference type="EMBL" id="KAG8229850.1"/>
    </source>
</evidence>
<keyword evidence="14" id="KW-0862">Zinc</keyword>
<evidence type="ECO:0000259" key="17">
    <source>
        <dbReference type="PROSITE" id="PS51283"/>
    </source>
</evidence>
<dbReference type="SUPFAM" id="SSF143791">
    <property type="entry name" value="DUSP-like"/>
    <property type="match status" value="2"/>
</dbReference>
<evidence type="ECO:0000256" key="1">
    <source>
        <dbReference type="ARBA" id="ARBA00000707"/>
    </source>
</evidence>
<dbReference type="GO" id="GO:0006508">
    <property type="term" value="P:proteolysis"/>
    <property type="evidence" value="ECO:0007669"/>
    <property type="project" value="UniProtKB-KW"/>
</dbReference>